<keyword evidence="2" id="KW-1185">Reference proteome</keyword>
<reference evidence="1 2" key="1">
    <citation type="journal article" date="2020" name="Int. J. Syst. Evol. Microbiol.">
        <title>Reclassification of Streptomyces castelarensis and Streptomyces sporoclivatus as later heterotypic synonyms of Streptomyces antimycoticus.</title>
        <authorList>
            <person name="Komaki H."/>
            <person name="Tamura T."/>
        </authorList>
    </citation>
    <scope>NUCLEOTIDE SEQUENCE [LARGE SCALE GENOMIC DNA]</scope>
    <source>
        <strain evidence="1 2">NBRC 12839</strain>
    </source>
</reference>
<evidence type="ECO:0000313" key="2">
    <source>
        <dbReference type="Proteomes" id="UP000299290"/>
    </source>
</evidence>
<dbReference type="Proteomes" id="UP000299290">
    <property type="component" value="Unassembled WGS sequence"/>
</dbReference>
<gene>
    <name evidence="1" type="ORF">SANT12839_052810</name>
</gene>
<proteinExistence type="predicted"/>
<organism evidence="1 2">
    <name type="scientific">Streptomyces antimycoticus</name>
    <dbReference type="NCBI Taxonomy" id="68175"/>
    <lineage>
        <taxon>Bacteria</taxon>
        <taxon>Bacillati</taxon>
        <taxon>Actinomycetota</taxon>
        <taxon>Actinomycetes</taxon>
        <taxon>Kitasatosporales</taxon>
        <taxon>Streptomycetaceae</taxon>
        <taxon>Streptomyces</taxon>
        <taxon>Streptomyces violaceusniger group</taxon>
    </lineage>
</organism>
<protein>
    <submittedName>
        <fullName evidence="1">Uncharacterized protein</fullName>
    </submittedName>
</protein>
<accession>A0A4D4KE12</accession>
<dbReference type="EMBL" id="BJHV01000001">
    <property type="protein sequence ID" value="GDY44399.1"/>
    <property type="molecule type" value="Genomic_DNA"/>
</dbReference>
<comment type="caution">
    <text evidence="1">The sequence shown here is derived from an EMBL/GenBank/DDBJ whole genome shotgun (WGS) entry which is preliminary data.</text>
</comment>
<dbReference type="AlphaFoldDB" id="A0A4D4KE12"/>
<name>A0A4D4KE12_9ACTN</name>
<sequence length="70" mass="7481">MGRVSAGHRTRPPGRARRAYPAYPARSWTCARQPADFGSGRLAGVAGLLPRAGAFLAWEDEEAADVCVPE</sequence>
<evidence type="ECO:0000313" key="1">
    <source>
        <dbReference type="EMBL" id="GDY44399.1"/>
    </source>
</evidence>